<evidence type="ECO:0008006" key="5">
    <source>
        <dbReference type="Google" id="ProtNLM"/>
    </source>
</evidence>
<dbReference type="GO" id="GO:0005975">
    <property type="term" value="P:carbohydrate metabolic process"/>
    <property type="evidence" value="ECO:0007669"/>
    <property type="project" value="InterPro"/>
</dbReference>
<feature type="domain" description="Non-reducing end beta-L-arabinofuranosidase-like GH127 middle" evidence="2">
    <location>
        <begin position="432"/>
        <end position="539"/>
    </location>
</feature>
<reference evidence="3" key="1">
    <citation type="journal article" date="2014" name="Int. J. Syst. Evol. Microbiol.">
        <title>Complete genome sequence of Corynebacterium casei LMG S-19264T (=DSM 44701T), isolated from a smear-ripened cheese.</title>
        <authorList>
            <consortium name="US DOE Joint Genome Institute (JGI-PGF)"/>
            <person name="Walter F."/>
            <person name="Albersmeier A."/>
            <person name="Kalinowski J."/>
            <person name="Ruckert C."/>
        </authorList>
    </citation>
    <scope>NUCLEOTIDE SEQUENCE</scope>
    <source>
        <strain evidence="3">CGMCC 1.15448</strain>
    </source>
</reference>
<evidence type="ECO:0000313" key="4">
    <source>
        <dbReference type="Proteomes" id="UP000607559"/>
    </source>
</evidence>
<organism evidence="3 4">
    <name type="scientific">Puia dinghuensis</name>
    <dbReference type="NCBI Taxonomy" id="1792502"/>
    <lineage>
        <taxon>Bacteria</taxon>
        <taxon>Pseudomonadati</taxon>
        <taxon>Bacteroidota</taxon>
        <taxon>Chitinophagia</taxon>
        <taxon>Chitinophagales</taxon>
        <taxon>Chitinophagaceae</taxon>
        <taxon>Puia</taxon>
    </lineage>
</organism>
<dbReference type="PANTHER" id="PTHR31151:SF0">
    <property type="entry name" value="PROLINE-TRNA LIGASE (DUF1680)"/>
    <property type="match status" value="1"/>
</dbReference>
<dbReference type="Pfam" id="PF20736">
    <property type="entry name" value="Glyco_hydro127M"/>
    <property type="match status" value="1"/>
</dbReference>
<sequence length="697" mass="77769">MNMLKNTMLAAACITGLLAQGQVTVEVVSRLPAKMENRHYVDNRRPLMPLDLVPLPVGSIRPQGWVLRYLQLQRDGLTGKLGTLSAWLDKKGNAWYSGNGQGDHGWEEVPYWLKGYGDLGYILGDTAMIAETKSWLEKVFQSQGSDGYFGPRIGGDGRAAAGQTPDLWPNMIMLWCMQSYYDYSHDPRVLPLMTRYFRWEMTVPDSSLLKTYWENSRGGDNLYSIYWLYNRTGEKWLLGLADRIHRHTADWTQKDRLPNWHNVNVAQCFREPATYYMQTGDSGLLRSTYNDFAMIRAMYGQVPGGMFGADEDARTGYTDPHQAVETCGLVEQMASDELLTGITGDVSWADNCEDVAFNTYPAAVMPDFKALRYLTAPNMVVSDSTNHAPGIQNQGPFLMMNPFSSRCCQHNHSQGWPYYAEHLWMATPDEGVAAVLYSSSAVRARVGPKGAAVVLSEETHYPFDDRVVITVDSVRRAGAGGGTRTGEVFPVYLRVPGWCEGAEVSVNGASLSVKADGGSWLRLARKWVVGDRVELRLPMRLVERQWTANKNSVSINYGPLTYSLRIAESYKVMDGRLAAMGDSHWQAGADPSQWPSYEIFPGSLWNYGLVLDGRPLGDQLQLVRRPWPADNFPWTQNAVPLLIEAKGKLIPEWILDKNGLCGVLPQSPVREAGPVANIELLPMGAARLRISAFPVVE</sequence>
<dbReference type="EMBL" id="BMJC01000005">
    <property type="protein sequence ID" value="GGB19411.1"/>
    <property type="molecule type" value="Genomic_DNA"/>
</dbReference>
<feature type="domain" description="Non-reducing end beta-L-arabinofuranosidase-like GH127 catalytic" evidence="1">
    <location>
        <begin position="109"/>
        <end position="420"/>
    </location>
</feature>
<evidence type="ECO:0000259" key="2">
    <source>
        <dbReference type="Pfam" id="PF20736"/>
    </source>
</evidence>
<dbReference type="InterPro" id="IPR049046">
    <property type="entry name" value="Beta-AFase-like_GH127_middle"/>
</dbReference>
<evidence type="ECO:0000313" key="3">
    <source>
        <dbReference type="EMBL" id="GGB19411.1"/>
    </source>
</evidence>
<dbReference type="InterPro" id="IPR008928">
    <property type="entry name" value="6-hairpin_glycosidase_sf"/>
</dbReference>
<dbReference type="AlphaFoldDB" id="A0A8J2UI57"/>
<dbReference type="InterPro" id="IPR012878">
    <property type="entry name" value="Beta-AFase-like_GH127_cat"/>
</dbReference>
<name>A0A8J2UI57_9BACT</name>
<protein>
    <recommendedName>
        <fullName evidence="5">DUF1680 family protein</fullName>
    </recommendedName>
</protein>
<dbReference type="Proteomes" id="UP000607559">
    <property type="component" value="Unassembled WGS sequence"/>
</dbReference>
<dbReference type="PANTHER" id="PTHR31151">
    <property type="entry name" value="PROLINE-TRNA LIGASE (DUF1680)"/>
    <property type="match status" value="1"/>
</dbReference>
<comment type="caution">
    <text evidence="3">The sequence shown here is derived from an EMBL/GenBank/DDBJ whole genome shotgun (WGS) entry which is preliminary data.</text>
</comment>
<dbReference type="Pfam" id="PF07944">
    <property type="entry name" value="Beta-AFase-like_GH127_cat"/>
    <property type="match status" value="1"/>
</dbReference>
<reference evidence="3" key="2">
    <citation type="submission" date="2020-09" db="EMBL/GenBank/DDBJ databases">
        <authorList>
            <person name="Sun Q."/>
            <person name="Zhou Y."/>
        </authorList>
    </citation>
    <scope>NUCLEOTIDE SEQUENCE</scope>
    <source>
        <strain evidence="3">CGMCC 1.15448</strain>
    </source>
</reference>
<evidence type="ECO:0000259" key="1">
    <source>
        <dbReference type="Pfam" id="PF07944"/>
    </source>
</evidence>
<dbReference type="SUPFAM" id="SSF48208">
    <property type="entry name" value="Six-hairpin glycosidases"/>
    <property type="match status" value="1"/>
</dbReference>
<keyword evidence="4" id="KW-1185">Reference proteome</keyword>
<proteinExistence type="predicted"/>
<gene>
    <name evidence="3" type="ORF">GCM10011511_48910</name>
</gene>
<accession>A0A8J2UI57</accession>